<keyword evidence="2" id="KW-1185">Reference proteome</keyword>
<dbReference type="CDD" id="cd09917">
    <property type="entry name" value="F-box_SF"/>
    <property type="match status" value="1"/>
</dbReference>
<accession>A0A8R1YCP5</accession>
<reference evidence="2" key="1">
    <citation type="journal article" date="2008" name="Nat. Genet.">
        <title>The Pristionchus pacificus genome provides a unique perspective on nematode lifestyle and parasitism.</title>
        <authorList>
            <person name="Dieterich C."/>
            <person name="Clifton S.W."/>
            <person name="Schuster L.N."/>
            <person name="Chinwalla A."/>
            <person name="Delehaunty K."/>
            <person name="Dinkelacker I."/>
            <person name="Fulton L."/>
            <person name="Fulton R."/>
            <person name="Godfrey J."/>
            <person name="Minx P."/>
            <person name="Mitreva M."/>
            <person name="Roeseler W."/>
            <person name="Tian H."/>
            <person name="Witte H."/>
            <person name="Yang S.P."/>
            <person name="Wilson R.K."/>
            <person name="Sommer R.J."/>
        </authorList>
    </citation>
    <scope>NUCLEOTIDE SEQUENCE [LARGE SCALE GENOMIC DNA]</scope>
    <source>
        <strain evidence="2">PS312</strain>
    </source>
</reference>
<proteinExistence type="predicted"/>
<dbReference type="InterPro" id="IPR001810">
    <property type="entry name" value="F-box_dom"/>
</dbReference>
<name>A0A2A6BT81_PRIPA</name>
<evidence type="ECO:0000313" key="1">
    <source>
        <dbReference type="EnsemblMetazoa" id="PPA14953.1"/>
    </source>
</evidence>
<evidence type="ECO:0000313" key="2">
    <source>
        <dbReference type="Proteomes" id="UP000005239"/>
    </source>
</evidence>
<protein>
    <submittedName>
        <fullName evidence="1">F-box domain-containing protein</fullName>
    </submittedName>
</protein>
<dbReference type="AlphaFoldDB" id="A0A2A6BT81"/>
<reference evidence="1" key="2">
    <citation type="submission" date="2022-06" db="UniProtKB">
        <authorList>
            <consortium name="EnsemblMetazoa"/>
        </authorList>
    </citation>
    <scope>IDENTIFICATION</scope>
    <source>
        <strain evidence="1">PS312</strain>
    </source>
</reference>
<organism evidence="1 2">
    <name type="scientific">Pristionchus pacificus</name>
    <name type="common">Parasitic nematode worm</name>
    <dbReference type="NCBI Taxonomy" id="54126"/>
    <lineage>
        <taxon>Eukaryota</taxon>
        <taxon>Metazoa</taxon>
        <taxon>Ecdysozoa</taxon>
        <taxon>Nematoda</taxon>
        <taxon>Chromadorea</taxon>
        <taxon>Rhabditida</taxon>
        <taxon>Rhabditina</taxon>
        <taxon>Diplogasteromorpha</taxon>
        <taxon>Diplogasteroidea</taxon>
        <taxon>Neodiplogasteridae</taxon>
        <taxon>Pristionchus</taxon>
    </lineage>
</organism>
<sequence length="840" mass="95473">MESSKNEAKTNLMDLPNEVLVKIFKCVDITSRFRMRLNKRLDQIQLSVSQEMIELGASISAERIQIGMYSNGSDLPHNPPGMNAFVQDYTYFNRLRFGLQRLARNTRVQDLRIQMQPRMTDAMLQGDCVTEHVYVKITTGMQKEFLKEAFGVILEDVFEPVHTRVLHCADDSIEDVAESCTLDLEIACGGEKHVLSSADCDRGLRFHYCAMTLHKPTGDLDWARTGRWRLLLSSSPIFILPCLAMNETSLTVVCQEKKCNDTNLDANIELCTTKFLRANEYGDQHSSTCDANSASDNQTLSCLCVAGLLIVLLLQLLQCVHAKRNASKMEKMRSTLHVSPRTNGNSEEYEEYDSANEVECNQTIICGDQKYVLSKADCNRGLIHQYCTKTLIRSSNDEVSSHTKIRLPNANYNQTNNVDLKFTTKELLPDYSYVWQTEKGTLYYAKFVVNWVLYVIFEGKKVTTKLPAEFGMESVSSLGVFGDSLYFQANETIYIATFNPPNALSVSSMRKKMENESIYYNAVCTRKIKDGVQLFYRMSDDPNVDGIFGMLPEDRREYVFGTNIHRRKIIYIRQIDQEVAVEQFNAEILIIKIPMTPKYKWSFGHDSSPYFYMTNGESLFTINTDTREILPTLKFRGVNSFAYIAGVFGSEISLMVNQDGWKLISAQLLDGYFVEVGITGDNIGAIAHTMKEGRCPTIGWKRTNHWELLLSSEPMLNAPCLVMNDTSMIIICDSKQCNDSRLDMDIKNCADKCKEGNSKKRNDDTAPAVLFNTKTILMTSFLLILLILPLMCVQLLNVHRDATRMEKMQKEIFLNTALPEIPRSSSRENIEDPIIEMIDC</sequence>
<gene>
    <name evidence="1" type="primary">WBGene00104507</name>
</gene>
<dbReference type="PROSITE" id="PS50181">
    <property type="entry name" value="FBOX"/>
    <property type="match status" value="1"/>
</dbReference>
<dbReference type="EnsemblMetazoa" id="PPA14953.1">
    <property type="protein sequence ID" value="PPA14953.1"/>
    <property type="gene ID" value="WBGene00104507"/>
</dbReference>
<accession>A0A2A6BT81</accession>
<dbReference type="Proteomes" id="UP000005239">
    <property type="component" value="Unassembled WGS sequence"/>
</dbReference>